<sequence>MTGKDATIWPAQAYNGKVRFDVWECQLKLYINAKKITDENEQGLALLQHIGLEMLEKIIDWSYPDKPENMKYSELTTLIKNQCSTAPNLFAMRVKLFNEKQQPGQSVQEYFSHMSQLFFYVILLKKVKRLEI</sequence>
<organism evidence="1 2">
    <name type="scientific">Panagrolaimus superbus</name>
    <dbReference type="NCBI Taxonomy" id="310955"/>
    <lineage>
        <taxon>Eukaryota</taxon>
        <taxon>Metazoa</taxon>
        <taxon>Ecdysozoa</taxon>
        <taxon>Nematoda</taxon>
        <taxon>Chromadorea</taxon>
        <taxon>Rhabditida</taxon>
        <taxon>Tylenchina</taxon>
        <taxon>Panagrolaimomorpha</taxon>
        <taxon>Panagrolaimoidea</taxon>
        <taxon>Panagrolaimidae</taxon>
        <taxon>Panagrolaimus</taxon>
    </lineage>
</organism>
<keyword evidence="1" id="KW-1185">Reference proteome</keyword>
<proteinExistence type="predicted"/>
<protein>
    <submittedName>
        <fullName evidence="2">Retrotransposon gag domain-containing protein</fullName>
    </submittedName>
</protein>
<dbReference type="AlphaFoldDB" id="A0A914YJ24"/>
<name>A0A914YJ24_9BILA</name>
<evidence type="ECO:0000313" key="2">
    <source>
        <dbReference type="WBParaSite" id="PSU_v2.g20337.t1"/>
    </source>
</evidence>
<dbReference type="WBParaSite" id="PSU_v2.g20337.t1">
    <property type="protein sequence ID" value="PSU_v2.g20337.t1"/>
    <property type="gene ID" value="PSU_v2.g20337"/>
</dbReference>
<evidence type="ECO:0000313" key="1">
    <source>
        <dbReference type="Proteomes" id="UP000887577"/>
    </source>
</evidence>
<accession>A0A914YJ24</accession>
<dbReference type="Proteomes" id="UP000887577">
    <property type="component" value="Unplaced"/>
</dbReference>
<reference evidence="2" key="1">
    <citation type="submission" date="2022-11" db="UniProtKB">
        <authorList>
            <consortium name="WormBaseParasite"/>
        </authorList>
    </citation>
    <scope>IDENTIFICATION</scope>
</reference>